<proteinExistence type="predicted"/>
<dbReference type="Proteomes" id="UP000177050">
    <property type="component" value="Unassembled WGS sequence"/>
</dbReference>
<accession>A0A1F7L262</accession>
<name>A0A1F7L262_9BACT</name>
<dbReference type="Gene3D" id="3.40.50.410">
    <property type="entry name" value="von Willebrand factor, type A domain"/>
    <property type="match status" value="1"/>
</dbReference>
<dbReference type="EMBL" id="MGBR01000001">
    <property type="protein sequence ID" value="OGK74197.1"/>
    <property type="molecule type" value="Genomic_DNA"/>
</dbReference>
<dbReference type="SUPFAM" id="SSF53300">
    <property type="entry name" value="vWA-like"/>
    <property type="match status" value="1"/>
</dbReference>
<evidence type="ECO:0000313" key="3">
    <source>
        <dbReference type="Proteomes" id="UP000177050"/>
    </source>
</evidence>
<dbReference type="InterPro" id="IPR036465">
    <property type="entry name" value="vWFA_dom_sf"/>
</dbReference>
<dbReference type="Pfam" id="PF00092">
    <property type="entry name" value="VWA"/>
    <property type="match status" value="1"/>
</dbReference>
<evidence type="ECO:0000313" key="2">
    <source>
        <dbReference type="EMBL" id="OGK74197.1"/>
    </source>
</evidence>
<sequence length="474" mass="52968">MQNRKKMALILIVLGFFFIFSKFKPFIYHIKVQQLSPPVHKTIKQGLSTLFTGAYAGLTVEAKLGNDKINSNKGIDYLLVSLKGDDMGGTSLGTKRLPLNLSIVIDRSGSMSGEKLENVKKAILQAAKLLEEGDFVSLVIYDTNVQTLYSDHFDYRKFTGIVSEIESGGSTYLEGGLREGLKNTQRVRFLNSPKYLSRVILLSDGLANVGVTSPDKLGRIVEDSVGTDIVVSTIGVGSDYDENLMTKVAIAGGGNYYFMRDAYEADEIFAEEFEGLVKTVATDIDVELDFNSGLELKRAIGYKMKSSRTFLPHDMYVGKTSNYLFEIASENITPQKSELAKIKVSFNSVKSGKREMIVVPVNVAYVGEEVNPLQDDRVYQEYMDIYLAQGLWQVDERLDKVKNFEAVSIITSLLREAEQANTRLNGVYDDEVKDLKNKQDYVQNLGDSSVKDSVSGRLFKKENQAVQYDKLYNK</sequence>
<dbReference type="InterPro" id="IPR050934">
    <property type="entry name" value="ITIH"/>
</dbReference>
<dbReference type="PANTHER" id="PTHR10338">
    <property type="entry name" value="INTER-ALPHA-TRYPSIN INHIBITOR HEAVY CHAIN FAMILY MEMBER"/>
    <property type="match status" value="1"/>
</dbReference>
<dbReference type="SMART" id="SM00327">
    <property type="entry name" value="VWA"/>
    <property type="match status" value="1"/>
</dbReference>
<gene>
    <name evidence="2" type="ORF">A3K52_05530</name>
</gene>
<reference evidence="2 3" key="1">
    <citation type="journal article" date="2016" name="Nat. Commun.">
        <title>Thousands of microbial genomes shed light on interconnected biogeochemical processes in an aquifer system.</title>
        <authorList>
            <person name="Anantharaman K."/>
            <person name="Brown C.T."/>
            <person name="Hug L.A."/>
            <person name="Sharon I."/>
            <person name="Castelle C.J."/>
            <person name="Probst A.J."/>
            <person name="Thomas B.C."/>
            <person name="Singh A."/>
            <person name="Wilkins M.J."/>
            <person name="Karaoz U."/>
            <person name="Brodie E.L."/>
            <person name="Williams K.H."/>
            <person name="Hubbard S.S."/>
            <person name="Banfield J.F."/>
        </authorList>
    </citation>
    <scope>NUCLEOTIDE SEQUENCE [LARGE SCALE GENOMIC DNA]</scope>
</reference>
<dbReference type="PROSITE" id="PS50234">
    <property type="entry name" value="VWFA"/>
    <property type="match status" value="1"/>
</dbReference>
<dbReference type="InterPro" id="IPR002035">
    <property type="entry name" value="VWF_A"/>
</dbReference>
<evidence type="ECO:0000259" key="1">
    <source>
        <dbReference type="PROSITE" id="PS50234"/>
    </source>
</evidence>
<dbReference type="PANTHER" id="PTHR10338:SF108">
    <property type="entry name" value="INTER-ALPHA-TRYPSIN INHIBITOR HEAVY CHAIN H4-LIKE PROTEIN"/>
    <property type="match status" value="1"/>
</dbReference>
<comment type="caution">
    <text evidence="2">The sequence shown here is derived from an EMBL/GenBank/DDBJ whole genome shotgun (WGS) entry which is preliminary data.</text>
</comment>
<dbReference type="AlphaFoldDB" id="A0A1F7L262"/>
<organism evidence="2 3">
    <name type="scientific">Candidatus Roizmanbacteria bacterium RIFOXYD1_FULL_38_12</name>
    <dbReference type="NCBI Taxonomy" id="1802093"/>
    <lineage>
        <taxon>Bacteria</taxon>
        <taxon>Candidatus Roizmaniibacteriota</taxon>
    </lineage>
</organism>
<feature type="domain" description="VWFA" evidence="1">
    <location>
        <begin position="100"/>
        <end position="280"/>
    </location>
</feature>
<protein>
    <recommendedName>
        <fullName evidence="1">VWFA domain-containing protein</fullName>
    </recommendedName>
</protein>